<dbReference type="KEGG" id="aagg:ETAA8_31400"/>
<evidence type="ECO:0000256" key="2">
    <source>
        <dbReference type="ARBA" id="ARBA00012727"/>
    </source>
</evidence>
<evidence type="ECO:0000313" key="23">
    <source>
        <dbReference type="EMBL" id="QDU28048.1"/>
    </source>
</evidence>
<evidence type="ECO:0000256" key="17">
    <source>
        <dbReference type="ARBA" id="ARBA00023211"/>
    </source>
</evidence>
<dbReference type="NCBIfam" id="TIGR02777">
    <property type="entry name" value="LigD_PE_dom"/>
    <property type="match status" value="1"/>
</dbReference>
<dbReference type="NCBIfam" id="TIGR02776">
    <property type="entry name" value="NHEJ_ligase_prk"/>
    <property type="match status" value="1"/>
</dbReference>
<keyword evidence="5" id="KW-0548">Nucleotidyltransferase</keyword>
<keyword evidence="10" id="KW-0378">Hydrolase</keyword>
<reference evidence="23 24" key="1">
    <citation type="submission" date="2019-02" db="EMBL/GenBank/DDBJ databases">
        <title>Deep-cultivation of Planctomycetes and their phenomic and genomic characterization uncovers novel biology.</title>
        <authorList>
            <person name="Wiegand S."/>
            <person name="Jogler M."/>
            <person name="Boedeker C."/>
            <person name="Pinto D."/>
            <person name="Vollmers J."/>
            <person name="Rivas-Marin E."/>
            <person name="Kohn T."/>
            <person name="Peeters S.H."/>
            <person name="Heuer A."/>
            <person name="Rast P."/>
            <person name="Oberbeckmann S."/>
            <person name="Bunk B."/>
            <person name="Jeske O."/>
            <person name="Meyerdierks A."/>
            <person name="Storesund J.E."/>
            <person name="Kallscheuer N."/>
            <person name="Luecker S."/>
            <person name="Lage O.M."/>
            <person name="Pohl T."/>
            <person name="Merkel B.J."/>
            <person name="Hornburger P."/>
            <person name="Mueller R.-W."/>
            <person name="Bruemmer F."/>
            <person name="Labrenz M."/>
            <person name="Spormann A.M."/>
            <person name="Op den Camp H."/>
            <person name="Overmann J."/>
            <person name="Amann R."/>
            <person name="Jetten M.S.M."/>
            <person name="Mascher T."/>
            <person name="Medema M.H."/>
            <person name="Devos D.P."/>
            <person name="Kaster A.-K."/>
            <person name="Ovreas L."/>
            <person name="Rohde M."/>
            <person name="Galperin M.Y."/>
            <person name="Jogler C."/>
        </authorList>
    </citation>
    <scope>NUCLEOTIDE SEQUENCE [LARGE SCALE GENOMIC DNA]</scope>
    <source>
        <strain evidence="23 24">ETA_A8</strain>
    </source>
</reference>
<evidence type="ECO:0000256" key="3">
    <source>
        <dbReference type="ARBA" id="ARBA00022598"/>
    </source>
</evidence>
<dbReference type="GO" id="GO:0003677">
    <property type="term" value="F:DNA binding"/>
    <property type="evidence" value="ECO:0007669"/>
    <property type="project" value="UniProtKB-KW"/>
</dbReference>
<dbReference type="InterPro" id="IPR052171">
    <property type="entry name" value="NHEJ_LigD"/>
</dbReference>
<dbReference type="Pfam" id="PF01068">
    <property type="entry name" value="DNA_ligase_A_M"/>
    <property type="match status" value="1"/>
</dbReference>
<keyword evidence="17" id="KW-0464">Manganese</keyword>
<dbReference type="NCBIfam" id="TIGR02778">
    <property type="entry name" value="ligD_pol"/>
    <property type="match status" value="1"/>
</dbReference>
<dbReference type="GO" id="GO:0006281">
    <property type="term" value="P:DNA repair"/>
    <property type="evidence" value="ECO:0007669"/>
    <property type="project" value="UniProtKB-KW"/>
</dbReference>
<keyword evidence="8" id="KW-0547">Nucleotide-binding</keyword>
<feature type="region of interest" description="Disordered" evidence="21">
    <location>
        <begin position="213"/>
        <end position="255"/>
    </location>
</feature>
<feature type="region of interest" description="Disordered" evidence="21">
    <location>
        <begin position="554"/>
        <end position="593"/>
    </location>
</feature>
<organism evidence="23 24">
    <name type="scientific">Anatilimnocola aggregata</name>
    <dbReference type="NCBI Taxonomy" id="2528021"/>
    <lineage>
        <taxon>Bacteria</taxon>
        <taxon>Pseudomonadati</taxon>
        <taxon>Planctomycetota</taxon>
        <taxon>Planctomycetia</taxon>
        <taxon>Pirellulales</taxon>
        <taxon>Pirellulaceae</taxon>
        <taxon>Anatilimnocola</taxon>
    </lineage>
</organism>
<evidence type="ECO:0000256" key="1">
    <source>
        <dbReference type="ARBA" id="ARBA00001936"/>
    </source>
</evidence>
<dbReference type="Pfam" id="PF13298">
    <property type="entry name" value="LigD_N"/>
    <property type="match status" value="1"/>
</dbReference>
<evidence type="ECO:0000256" key="13">
    <source>
        <dbReference type="ARBA" id="ARBA00022932"/>
    </source>
</evidence>
<dbReference type="InterPro" id="IPR014144">
    <property type="entry name" value="LigD_PE_domain"/>
</dbReference>
<dbReference type="InterPro" id="IPR014145">
    <property type="entry name" value="LigD_pol_dom"/>
</dbReference>
<dbReference type="Gene3D" id="3.30.1490.70">
    <property type="match status" value="1"/>
</dbReference>
<evidence type="ECO:0000256" key="10">
    <source>
        <dbReference type="ARBA" id="ARBA00022801"/>
    </source>
</evidence>
<evidence type="ECO:0000256" key="8">
    <source>
        <dbReference type="ARBA" id="ARBA00022741"/>
    </source>
</evidence>
<evidence type="ECO:0000256" key="4">
    <source>
        <dbReference type="ARBA" id="ARBA00022679"/>
    </source>
</evidence>
<dbReference type="Gene3D" id="2.40.50.140">
    <property type="entry name" value="Nucleic acid-binding proteins"/>
    <property type="match status" value="1"/>
</dbReference>
<evidence type="ECO:0000256" key="5">
    <source>
        <dbReference type="ARBA" id="ARBA00022695"/>
    </source>
</evidence>
<evidence type="ECO:0000313" key="24">
    <source>
        <dbReference type="Proteomes" id="UP000315017"/>
    </source>
</evidence>
<dbReference type="GO" id="GO:0046872">
    <property type="term" value="F:metal ion binding"/>
    <property type="evidence" value="ECO:0007669"/>
    <property type="project" value="UniProtKB-KW"/>
</dbReference>
<accession>A0A517YCV4</accession>
<dbReference type="InterPro" id="IPR012309">
    <property type="entry name" value="DNA_ligase_ATP-dep_C"/>
</dbReference>
<keyword evidence="18" id="KW-0511">Multifunctional enzyme</keyword>
<keyword evidence="9" id="KW-0227">DNA damage</keyword>
<keyword evidence="4" id="KW-0808">Transferase</keyword>
<dbReference type="EC" id="6.5.1.1" evidence="2"/>
<evidence type="ECO:0000256" key="18">
    <source>
        <dbReference type="ARBA" id="ARBA00023268"/>
    </source>
</evidence>
<dbReference type="GO" id="GO:0005524">
    <property type="term" value="F:ATP binding"/>
    <property type="evidence" value="ECO:0007669"/>
    <property type="project" value="UniProtKB-KW"/>
</dbReference>
<dbReference type="PANTHER" id="PTHR42705">
    <property type="entry name" value="BIFUNCTIONAL NON-HOMOLOGOUS END JOINING PROTEIN LIGD"/>
    <property type="match status" value="1"/>
</dbReference>
<dbReference type="GO" id="GO:0003910">
    <property type="term" value="F:DNA ligase (ATP) activity"/>
    <property type="evidence" value="ECO:0007669"/>
    <property type="project" value="UniProtKB-EC"/>
</dbReference>
<dbReference type="PANTHER" id="PTHR42705:SF2">
    <property type="entry name" value="BIFUNCTIONAL NON-HOMOLOGOUS END JOINING PROTEIN LIGD"/>
    <property type="match status" value="1"/>
</dbReference>
<keyword evidence="11" id="KW-0269">Exonuclease</keyword>
<dbReference type="Pfam" id="PF21686">
    <property type="entry name" value="LigD_Prim-Pol"/>
    <property type="match status" value="1"/>
</dbReference>
<dbReference type="OrthoDB" id="9802472at2"/>
<dbReference type="InterPro" id="IPR014146">
    <property type="entry name" value="LigD_ligase_dom"/>
</dbReference>
<evidence type="ECO:0000256" key="15">
    <source>
        <dbReference type="ARBA" id="ARBA00023172"/>
    </source>
</evidence>
<evidence type="ECO:0000256" key="11">
    <source>
        <dbReference type="ARBA" id="ARBA00022839"/>
    </source>
</evidence>
<comment type="cofactor">
    <cofactor evidence="1">
        <name>Mn(2+)</name>
        <dbReference type="ChEBI" id="CHEBI:29035"/>
    </cofactor>
</comment>
<evidence type="ECO:0000256" key="6">
    <source>
        <dbReference type="ARBA" id="ARBA00022722"/>
    </source>
</evidence>
<evidence type="ECO:0000256" key="12">
    <source>
        <dbReference type="ARBA" id="ARBA00022840"/>
    </source>
</evidence>
<keyword evidence="14" id="KW-0238">DNA-binding</keyword>
<dbReference type="GO" id="GO:0003887">
    <property type="term" value="F:DNA-directed DNA polymerase activity"/>
    <property type="evidence" value="ECO:0007669"/>
    <property type="project" value="UniProtKB-KW"/>
</dbReference>
<keyword evidence="24" id="KW-1185">Reference proteome</keyword>
<keyword evidence="16" id="KW-0234">DNA repair</keyword>
<gene>
    <name evidence="23" type="primary">ykoU</name>
    <name evidence="23" type="ORF">ETAA8_31400</name>
</gene>
<dbReference type="InterPro" id="IPR014143">
    <property type="entry name" value="NHEJ_ligase_prk"/>
</dbReference>
<feature type="compositionally biased region" description="Basic residues" evidence="21">
    <location>
        <begin position="235"/>
        <end position="247"/>
    </location>
</feature>
<dbReference type="SUPFAM" id="SSF50249">
    <property type="entry name" value="Nucleic acid-binding proteins"/>
    <property type="match status" value="1"/>
</dbReference>
<dbReference type="CDD" id="cd04862">
    <property type="entry name" value="PaeLigD_Pol_like"/>
    <property type="match status" value="1"/>
</dbReference>
<keyword evidence="7" id="KW-0479">Metal-binding</keyword>
<dbReference type="GO" id="GO:0004527">
    <property type="term" value="F:exonuclease activity"/>
    <property type="evidence" value="ECO:0007669"/>
    <property type="project" value="UniProtKB-KW"/>
</dbReference>
<evidence type="ECO:0000256" key="9">
    <source>
        <dbReference type="ARBA" id="ARBA00022763"/>
    </source>
</evidence>
<dbReference type="InterPro" id="IPR033651">
    <property type="entry name" value="PaeLigD_Pol-like"/>
</dbReference>
<proteinExistence type="predicted"/>
<keyword evidence="12" id="KW-0067">ATP-binding</keyword>
<dbReference type="SUPFAM" id="SSF56091">
    <property type="entry name" value="DNA ligase/mRNA capping enzyme, catalytic domain"/>
    <property type="match status" value="1"/>
</dbReference>
<dbReference type="AlphaFoldDB" id="A0A517YCV4"/>
<protein>
    <recommendedName>
        <fullName evidence="2">DNA ligase (ATP)</fullName>
        <ecNumber evidence="2">6.5.1.1</ecNumber>
    </recommendedName>
    <alternativeName>
        <fullName evidence="19">NHEJ DNA polymerase</fullName>
    </alternativeName>
</protein>
<dbReference type="PROSITE" id="PS50160">
    <property type="entry name" value="DNA_LIGASE_A3"/>
    <property type="match status" value="1"/>
</dbReference>
<evidence type="ECO:0000256" key="16">
    <source>
        <dbReference type="ARBA" id="ARBA00023204"/>
    </source>
</evidence>
<dbReference type="InterPro" id="IPR012340">
    <property type="entry name" value="NA-bd_OB-fold"/>
</dbReference>
<dbReference type="CDD" id="cd07906">
    <property type="entry name" value="Adenylation_DNA_ligase_LigD_LigC"/>
    <property type="match status" value="1"/>
</dbReference>
<keyword evidence="15" id="KW-0233">DNA recombination</keyword>
<sequence length="893" mass="100035">MPLNLQFLEPSADSCSLAGVSMSLAEYQRKRHFRKTAEPKGTGRRKKQAGNAKLTFVVQKHAASRLHYDVRLELGGVLKSWAVPKGPSLNPSQKRLAVAVEDHPLEYAKFEGTIPAGEYGAGEVIVWDRGIWTPVNDPRESLQKGNLEFELHGEKLSGNWRLIQLRGREGGKNWLLIKRHDAAANKDGTELTDSSPESVITGRSLATIVQGNPAQYRQTRRTTEKERRGAPKVAARAKTRAPTKRNSKGTTFSGKQKRVAPQLAKLATIVPTGDEWLHEIKYDGYRLICTLSNGEAKLWTRNRLDWTHRFSGISAAIVELSASSAILDGEIVALSENGVSNFQALQNALQGSESQPLVYYVFDLLELNGEDLRPLPLIERKRRLKALLPKSGAGRLRFSDHLSGDGSTFLAHSCRLGLEGIISKRGDRPYSSGRSNDWLKIKCLKQEELVIGGFTASAADNRRFGTLLLGYFHGRKFKYAGRVGTGFDSRLLTSLRAELDERIVQECPFDPIPTRERGPEVRWVLPQLVAQIQFTGWTEEAVLRHPVFLGRREDKTARSVGPPESLAPDRESNPLPTRKQAIKSSPSKSKSAIDFPFTNPARILYPDLGLTKLDLASYCQQVADWMLPYLENRPLSLLRCPEGQAKSCFFQKHAAAGTPAALRRIEIDEKHERVTYLVADDLPGLLSLAQMGVLEIHVWGSRADRLEYPDWLVFDLDPAPDVPWSKVVETAFLIRDLLSALDLQTFPKLTGGKGLHVVAPLSPRRADWKKAKEFSQTIAQLLAQEYPDCYVAKMSKAARRGKIFIDYLRNDRGSTAIAPYSTRAKSQAPVSMPISWKELSPRLASDFWTVQNARQRLESLKRNPWQEFFQLKQKLPKIDRNLRRIISNAIADS</sequence>
<dbReference type="NCBIfam" id="TIGR02779">
    <property type="entry name" value="NHEJ_ligase_lig"/>
    <property type="match status" value="1"/>
</dbReference>
<dbReference type="CDD" id="cd07971">
    <property type="entry name" value="OBF_DNA_ligase_LigD"/>
    <property type="match status" value="1"/>
</dbReference>
<evidence type="ECO:0000256" key="20">
    <source>
        <dbReference type="ARBA" id="ARBA00034003"/>
    </source>
</evidence>
<dbReference type="Gene3D" id="3.90.920.10">
    <property type="entry name" value="DNA primase, PRIM domain"/>
    <property type="match status" value="1"/>
</dbReference>
<dbReference type="Pfam" id="PF04679">
    <property type="entry name" value="DNA_ligase_A_C"/>
    <property type="match status" value="1"/>
</dbReference>
<feature type="domain" description="ATP-dependent DNA ligase family profile" evidence="22">
    <location>
        <begin position="350"/>
        <end position="496"/>
    </location>
</feature>
<evidence type="ECO:0000256" key="19">
    <source>
        <dbReference type="ARBA" id="ARBA00029943"/>
    </source>
</evidence>
<evidence type="ECO:0000259" key="22">
    <source>
        <dbReference type="PROSITE" id="PS50160"/>
    </source>
</evidence>
<dbReference type="GO" id="GO:0006310">
    <property type="term" value="P:DNA recombination"/>
    <property type="evidence" value="ECO:0007669"/>
    <property type="project" value="UniProtKB-KW"/>
</dbReference>
<comment type="catalytic activity">
    <reaction evidence="20">
        <text>ATP + (deoxyribonucleotide)n-3'-hydroxyl + 5'-phospho-(deoxyribonucleotide)m = (deoxyribonucleotide)n+m + AMP + diphosphate.</text>
        <dbReference type="EC" id="6.5.1.1"/>
    </reaction>
</comment>
<dbReference type="Proteomes" id="UP000315017">
    <property type="component" value="Chromosome"/>
</dbReference>
<name>A0A517YCV4_9BACT</name>
<keyword evidence="13" id="KW-0239">DNA-directed DNA polymerase</keyword>
<evidence type="ECO:0000256" key="7">
    <source>
        <dbReference type="ARBA" id="ARBA00022723"/>
    </source>
</evidence>
<keyword evidence="6" id="KW-0540">Nuclease</keyword>
<dbReference type="Gene3D" id="3.30.470.30">
    <property type="entry name" value="DNA ligase/mRNA capping enzyme"/>
    <property type="match status" value="1"/>
</dbReference>
<dbReference type="NCBIfam" id="NF004628">
    <property type="entry name" value="PRK05972.1"/>
    <property type="match status" value="1"/>
</dbReference>
<keyword evidence="3 23" id="KW-0436">Ligase</keyword>
<dbReference type="InterPro" id="IPR012310">
    <property type="entry name" value="DNA_ligase_ATP-dep_cent"/>
</dbReference>
<dbReference type="EMBL" id="CP036274">
    <property type="protein sequence ID" value="QDU28048.1"/>
    <property type="molecule type" value="Genomic_DNA"/>
</dbReference>
<evidence type="ECO:0000256" key="14">
    <source>
        <dbReference type="ARBA" id="ARBA00023125"/>
    </source>
</evidence>
<evidence type="ECO:0000256" key="21">
    <source>
        <dbReference type="SAM" id="MobiDB-lite"/>
    </source>
</evidence>